<dbReference type="InterPro" id="IPR025510">
    <property type="entry name" value="DUF4397"/>
</dbReference>
<protein>
    <recommendedName>
        <fullName evidence="1">CHRD domain-containing protein</fullName>
    </recommendedName>
</protein>
<dbReference type="Pfam" id="PF14344">
    <property type="entry name" value="DUF4397"/>
    <property type="match status" value="1"/>
</dbReference>
<organism evidence="2 3">
    <name type="scientific">Rubricoccus marinus</name>
    <dbReference type="NCBI Taxonomy" id="716817"/>
    <lineage>
        <taxon>Bacteria</taxon>
        <taxon>Pseudomonadati</taxon>
        <taxon>Rhodothermota</taxon>
        <taxon>Rhodothermia</taxon>
        <taxon>Rhodothermales</taxon>
        <taxon>Rubricoccaceae</taxon>
        <taxon>Rubricoccus</taxon>
    </lineage>
</organism>
<keyword evidence="3" id="KW-1185">Reference proteome</keyword>
<dbReference type="EMBL" id="MQWB01000001">
    <property type="protein sequence ID" value="OZC03873.1"/>
    <property type="molecule type" value="Genomic_DNA"/>
</dbReference>
<accession>A0A259U1G5</accession>
<dbReference type="PROSITE" id="PS50933">
    <property type="entry name" value="CHRD"/>
    <property type="match status" value="1"/>
</dbReference>
<dbReference type="SMART" id="SM00754">
    <property type="entry name" value="CHRD"/>
    <property type="match status" value="1"/>
</dbReference>
<gene>
    <name evidence="2" type="ORF">BSZ36_13285</name>
</gene>
<dbReference type="InterPro" id="IPR010895">
    <property type="entry name" value="CHRD"/>
</dbReference>
<name>A0A259U1G5_9BACT</name>
<dbReference type="NCBIfam" id="TIGR04183">
    <property type="entry name" value="Por_Secre_tail"/>
    <property type="match status" value="1"/>
</dbReference>
<dbReference type="Pfam" id="PF07452">
    <property type="entry name" value="CHRD"/>
    <property type="match status" value="1"/>
</dbReference>
<dbReference type="InterPro" id="IPR026444">
    <property type="entry name" value="Secre_tail"/>
</dbReference>
<evidence type="ECO:0000313" key="2">
    <source>
        <dbReference type="EMBL" id="OZC03873.1"/>
    </source>
</evidence>
<dbReference type="InParanoid" id="A0A259U1G5"/>
<dbReference type="Proteomes" id="UP000216446">
    <property type="component" value="Unassembled WGS sequence"/>
</dbReference>
<dbReference type="RefSeq" id="WP_094549723.1">
    <property type="nucleotide sequence ID" value="NZ_MQWB01000001.1"/>
</dbReference>
<proteinExistence type="predicted"/>
<feature type="domain" description="CHRD" evidence="1">
    <location>
        <begin position="25"/>
        <end position="153"/>
    </location>
</feature>
<dbReference type="AlphaFoldDB" id="A0A259U1G5"/>
<dbReference type="OrthoDB" id="571052at2"/>
<comment type="caution">
    <text evidence="2">The sequence shown here is derived from an EMBL/GenBank/DDBJ whole genome shotgun (WGS) entry which is preliminary data.</text>
</comment>
<evidence type="ECO:0000259" key="1">
    <source>
        <dbReference type="PROSITE" id="PS50933"/>
    </source>
</evidence>
<sequence>MPLRHTSRSLLVLLLVAILAPAATGQRLFRAELTGAQEVPPVTTTASGLATAVLDGSTLILRGQFAGLESDYNATVGSHIHRAPVGANGSVVFPLSPSLDRDLRGGQWYGPENRFSLTTDQIQALRDGLYYVNVHSVANAGGEIRGQLVQAVSLNEVRSDQPGADVDEYVELSGPPGTSLDGYSFVVIGDGPGGIGVIEEVIDLSGQIIPEDGYFLFGQLESATPDFDVDLNLENSDAVTYLLVEGVAGTEGDDLDTDDDGVLDAEPWSAIADAVGAASGDEGDATYAAQLGFEDVGPDGDFRPGHLFRNRDDGAWRIGTFSRDGGFDTPGEINASAALVQIVHNSPDQSLGTVDVYLDDELLVDDLAFQGATPFVLLRAGASAKLDVAPGASASSADSFLGTDVTLNGSRSYYAVVVGIGGDNGTPDDDPMIVLYDNARPFSTTPGTVDVGFLHGALETGAVDVRTGVTQQAILFNAVPYGTFADETYQPTVPAIVDIDVTSAEPNVVLAQFKPDLSGLSGQSALLIATGSAAPGAAVPVGILVVQPDGTTALSAPVDVASEETPDGTMVLTVANPLRSDAQVRFETPASGDVSLVLYDALGRRVAVLAEGDLAAGAHTATLRASSLAPGVYVLRLAASGTQMTRTLTVVR</sequence>
<reference evidence="2 3" key="1">
    <citation type="submission" date="2016-11" db="EMBL/GenBank/DDBJ databases">
        <title>Study of marine rhodopsin-containing bacteria.</title>
        <authorList>
            <person name="Yoshizawa S."/>
            <person name="Kumagai Y."/>
            <person name="Kogure K."/>
        </authorList>
    </citation>
    <scope>NUCLEOTIDE SEQUENCE [LARGE SCALE GENOMIC DNA]</scope>
    <source>
        <strain evidence="2 3">SG-29</strain>
    </source>
</reference>
<evidence type="ECO:0000313" key="3">
    <source>
        <dbReference type="Proteomes" id="UP000216446"/>
    </source>
</evidence>